<name>A0A1X1THI3_9MYCO</name>
<dbReference type="EMBL" id="AP022613">
    <property type="protein sequence ID" value="BBZ38088.1"/>
    <property type="molecule type" value="Genomic_DNA"/>
</dbReference>
<dbReference type="InterPro" id="IPR036390">
    <property type="entry name" value="WH_DNA-bd_sf"/>
</dbReference>
<dbReference type="InterPro" id="IPR000835">
    <property type="entry name" value="HTH_MarR-typ"/>
</dbReference>
<dbReference type="GO" id="GO:0003700">
    <property type="term" value="F:DNA-binding transcription factor activity"/>
    <property type="evidence" value="ECO:0007669"/>
    <property type="project" value="InterPro"/>
</dbReference>
<dbReference type="SMART" id="SM00347">
    <property type="entry name" value="HTH_MARR"/>
    <property type="match status" value="1"/>
</dbReference>
<protein>
    <submittedName>
        <fullName evidence="1">MarR family transcriptional regulator</fullName>
    </submittedName>
</protein>
<evidence type="ECO:0000313" key="1">
    <source>
        <dbReference type="EMBL" id="BBZ38088.1"/>
    </source>
</evidence>
<proteinExistence type="predicted"/>
<dbReference type="PANTHER" id="PTHR33164">
    <property type="entry name" value="TRANSCRIPTIONAL REGULATOR, MARR FAMILY"/>
    <property type="match status" value="1"/>
</dbReference>
<dbReference type="InterPro" id="IPR036388">
    <property type="entry name" value="WH-like_DNA-bd_sf"/>
</dbReference>
<dbReference type="SUPFAM" id="SSF46785">
    <property type="entry name" value="Winged helix' DNA-binding domain"/>
    <property type="match status" value="1"/>
</dbReference>
<dbReference type="InterPro" id="IPR039422">
    <property type="entry name" value="MarR/SlyA-like"/>
</dbReference>
<dbReference type="Pfam" id="PF12802">
    <property type="entry name" value="MarR_2"/>
    <property type="match status" value="1"/>
</dbReference>
<dbReference type="Proteomes" id="UP000467385">
    <property type="component" value="Chromosome"/>
</dbReference>
<gene>
    <name evidence="1" type="ORF">MCNS_11510</name>
</gene>
<dbReference type="AlphaFoldDB" id="A0A1X1THI3"/>
<dbReference type="Gene3D" id="1.10.10.10">
    <property type="entry name" value="Winged helix-like DNA-binding domain superfamily/Winged helix DNA-binding domain"/>
    <property type="match status" value="1"/>
</dbReference>
<evidence type="ECO:0000313" key="2">
    <source>
        <dbReference type="Proteomes" id="UP000467385"/>
    </source>
</evidence>
<keyword evidence="2" id="KW-1185">Reference proteome</keyword>
<dbReference type="PANTHER" id="PTHR33164:SF99">
    <property type="entry name" value="MARR FAMILY REGULATORY PROTEIN"/>
    <property type="match status" value="1"/>
</dbReference>
<organism evidence="1 2">
    <name type="scientific">Mycobacterium conspicuum</name>
    <dbReference type="NCBI Taxonomy" id="44010"/>
    <lineage>
        <taxon>Bacteria</taxon>
        <taxon>Bacillati</taxon>
        <taxon>Actinomycetota</taxon>
        <taxon>Actinomycetes</taxon>
        <taxon>Mycobacteriales</taxon>
        <taxon>Mycobacteriaceae</taxon>
        <taxon>Mycobacterium</taxon>
    </lineage>
</organism>
<dbReference type="STRING" id="44010.AWC00_09880"/>
<sequence>MGPMEPNWLNPREDRAWRAFQHAHHQLDVHLNRGLQESGLSGADYEILAVLSSHDGDRMPARDLCNTLGWEKSRVSHQVRRMQKDGLISREPNPDDARSTMVCLLPAGRAAIEKAAPGHVADVRRNFIDLLSPAELDMLAALNERVLRHLAQKRRRPRRRGAS</sequence>
<dbReference type="GO" id="GO:0006950">
    <property type="term" value="P:response to stress"/>
    <property type="evidence" value="ECO:0007669"/>
    <property type="project" value="TreeGrafter"/>
</dbReference>
<reference evidence="1 2" key="1">
    <citation type="journal article" date="2019" name="Emerg. Microbes Infect.">
        <title>Comprehensive subspecies identification of 175 nontuberculous mycobacteria species based on 7547 genomic profiles.</title>
        <authorList>
            <person name="Matsumoto Y."/>
            <person name="Kinjo T."/>
            <person name="Motooka D."/>
            <person name="Nabeya D."/>
            <person name="Jung N."/>
            <person name="Uechi K."/>
            <person name="Horii T."/>
            <person name="Iida T."/>
            <person name="Fujita J."/>
            <person name="Nakamura S."/>
        </authorList>
    </citation>
    <scope>NUCLEOTIDE SEQUENCE [LARGE SCALE GENOMIC DNA]</scope>
    <source>
        <strain evidence="1 2">JCM 14738</strain>
    </source>
</reference>
<accession>A0A1X1THI3</accession>
<dbReference type="PROSITE" id="PS50995">
    <property type="entry name" value="HTH_MARR_2"/>
    <property type="match status" value="1"/>
</dbReference>